<sequence>MDRDTLAILFWSGLAFVFLAFLSDSVTGFILPVYIVAQILAGSIPTILVYNYIKRRGALQHRNSLFFLLTLIPSYLLFVINLKSIQVVVYLWSLCTSSATSWGNLTHRPYSRISLGEIIFGILVCVLEMLGARLAAVWLEREEARSVAEARFHYINANRAQRPRLTRAQIEEKRARGDFGKLLTAEGFVKK</sequence>
<gene>
    <name evidence="2" type="ORF">PMIN01_06094</name>
</gene>
<keyword evidence="1" id="KW-0812">Transmembrane</keyword>
<name>A0A9P6KS04_9PLEO</name>
<keyword evidence="1" id="KW-1133">Transmembrane helix</keyword>
<organism evidence="2 3">
    <name type="scientific">Paraphaeosphaeria minitans</name>
    <dbReference type="NCBI Taxonomy" id="565426"/>
    <lineage>
        <taxon>Eukaryota</taxon>
        <taxon>Fungi</taxon>
        <taxon>Dikarya</taxon>
        <taxon>Ascomycota</taxon>
        <taxon>Pezizomycotina</taxon>
        <taxon>Dothideomycetes</taxon>
        <taxon>Pleosporomycetidae</taxon>
        <taxon>Pleosporales</taxon>
        <taxon>Massarineae</taxon>
        <taxon>Didymosphaeriaceae</taxon>
        <taxon>Paraphaeosphaeria</taxon>
    </lineage>
</organism>
<feature type="transmembrane region" description="Helical" evidence="1">
    <location>
        <begin position="65"/>
        <end position="93"/>
    </location>
</feature>
<comment type="caution">
    <text evidence="2">The sequence shown here is derived from an EMBL/GenBank/DDBJ whole genome shotgun (WGS) entry which is preliminary data.</text>
</comment>
<feature type="transmembrane region" description="Helical" evidence="1">
    <location>
        <begin position="113"/>
        <end position="136"/>
    </location>
</feature>
<dbReference type="Proteomes" id="UP000756921">
    <property type="component" value="Unassembled WGS sequence"/>
</dbReference>
<feature type="transmembrane region" description="Helical" evidence="1">
    <location>
        <begin position="7"/>
        <end position="23"/>
    </location>
</feature>
<evidence type="ECO:0000313" key="2">
    <source>
        <dbReference type="EMBL" id="KAF9736179.1"/>
    </source>
</evidence>
<evidence type="ECO:0000256" key="1">
    <source>
        <dbReference type="SAM" id="Phobius"/>
    </source>
</evidence>
<evidence type="ECO:0000313" key="3">
    <source>
        <dbReference type="Proteomes" id="UP000756921"/>
    </source>
</evidence>
<dbReference type="OrthoDB" id="10443086at2759"/>
<protein>
    <submittedName>
        <fullName evidence="2">Uncharacterized protein</fullName>
    </submittedName>
</protein>
<dbReference type="EMBL" id="WJXW01000005">
    <property type="protein sequence ID" value="KAF9736179.1"/>
    <property type="molecule type" value="Genomic_DNA"/>
</dbReference>
<dbReference type="AlphaFoldDB" id="A0A9P6KS04"/>
<keyword evidence="3" id="KW-1185">Reference proteome</keyword>
<feature type="transmembrane region" description="Helical" evidence="1">
    <location>
        <begin position="29"/>
        <end position="53"/>
    </location>
</feature>
<proteinExistence type="predicted"/>
<reference evidence="2" key="1">
    <citation type="journal article" date="2020" name="Mol. Plant Microbe Interact.">
        <title>Genome Sequence of the Biocontrol Agent Coniothyrium minitans strain Conio (IMI 134523).</title>
        <authorList>
            <person name="Patel D."/>
            <person name="Shittu T.A."/>
            <person name="Baroncelli R."/>
            <person name="Muthumeenakshi S."/>
            <person name="Osborne T.H."/>
            <person name="Janganan T.K."/>
            <person name="Sreenivasaprasad S."/>
        </authorList>
    </citation>
    <scope>NUCLEOTIDE SEQUENCE</scope>
    <source>
        <strain evidence="2">Conio</strain>
    </source>
</reference>
<accession>A0A9P6KS04</accession>
<keyword evidence="1" id="KW-0472">Membrane</keyword>